<organism evidence="1 2">
    <name type="scientific">Larkinella humicola</name>
    <dbReference type="NCBI Taxonomy" id="2607654"/>
    <lineage>
        <taxon>Bacteria</taxon>
        <taxon>Pseudomonadati</taxon>
        <taxon>Bacteroidota</taxon>
        <taxon>Cytophagia</taxon>
        <taxon>Cytophagales</taxon>
        <taxon>Spirosomataceae</taxon>
        <taxon>Larkinella</taxon>
    </lineage>
</organism>
<evidence type="ECO:0008006" key="3">
    <source>
        <dbReference type="Google" id="ProtNLM"/>
    </source>
</evidence>
<reference evidence="1 2" key="1">
    <citation type="submission" date="2019-09" db="EMBL/GenBank/DDBJ databases">
        <title>Genome Sequence of Larkinella sp MA1.</title>
        <authorList>
            <person name="Srinivasan S."/>
        </authorList>
    </citation>
    <scope>NUCLEOTIDE SEQUENCE [LARGE SCALE GENOMIC DNA]</scope>
    <source>
        <strain evidence="1 2">MA1</strain>
    </source>
</reference>
<protein>
    <recommendedName>
        <fullName evidence="3">HNH endonuclease</fullName>
    </recommendedName>
</protein>
<sequence length="143" mass="16594">MPVDYKRYHPKWSLISRLIRFHRAKGRCECCGVRNYAVGHWEKGQWIPIGGNAEADHLGAGYGTYKEAAAYRDLHNHLLAGDGTPRLSVVLTVAHLDHDITHNRFDNLQARCQLCHLSHDRRDNAERRMYGRTGRFYNQLRLL</sequence>
<evidence type="ECO:0000313" key="1">
    <source>
        <dbReference type="EMBL" id="KAA9346312.1"/>
    </source>
</evidence>
<evidence type="ECO:0000313" key="2">
    <source>
        <dbReference type="Proteomes" id="UP000326344"/>
    </source>
</evidence>
<dbReference type="Proteomes" id="UP000326344">
    <property type="component" value="Unassembled WGS sequence"/>
</dbReference>
<comment type="caution">
    <text evidence="1">The sequence shown here is derived from an EMBL/GenBank/DDBJ whole genome shotgun (WGS) entry which is preliminary data.</text>
</comment>
<gene>
    <name evidence="1" type="ORF">F0P93_29025</name>
</gene>
<dbReference type="EMBL" id="VTWS01000011">
    <property type="protein sequence ID" value="KAA9346312.1"/>
    <property type="molecule type" value="Genomic_DNA"/>
</dbReference>
<name>A0A5N1J8K4_9BACT</name>
<accession>A0A5N1J8K4</accession>
<dbReference type="AlphaFoldDB" id="A0A5N1J8K4"/>
<proteinExistence type="predicted"/>
<dbReference type="RefSeq" id="WP_150881306.1">
    <property type="nucleotide sequence ID" value="NZ_VTWS01000011.1"/>
</dbReference>
<keyword evidence="2" id="KW-1185">Reference proteome</keyword>